<feature type="domain" description="Protein kinase" evidence="7">
    <location>
        <begin position="1"/>
        <end position="236"/>
    </location>
</feature>
<dbReference type="AlphaFoldDB" id="A0A0K9Q2X4"/>
<dbReference type="Proteomes" id="UP000036987">
    <property type="component" value="Unassembled WGS sequence"/>
</dbReference>
<dbReference type="GO" id="GO:0008353">
    <property type="term" value="F:RNA polymerase II CTD heptapeptide repeat kinase activity"/>
    <property type="evidence" value="ECO:0007669"/>
    <property type="project" value="UniProtKB-EC"/>
</dbReference>
<evidence type="ECO:0000256" key="4">
    <source>
        <dbReference type="ARBA" id="ARBA00022777"/>
    </source>
</evidence>
<evidence type="ECO:0000313" key="8">
    <source>
        <dbReference type="EMBL" id="KMZ75544.1"/>
    </source>
</evidence>
<dbReference type="GO" id="GO:0005524">
    <property type="term" value="F:ATP binding"/>
    <property type="evidence" value="ECO:0007669"/>
    <property type="project" value="UniProtKB-KW"/>
</dbReference>
<dbReference type="STRING" id="29655.A0A0K9Q2X4"/>
<evidence type="ECO:0000256" key="3">
    <source>
        <dbReference type="ARBA" id="ARBA00022741"/>
    </source>
</evidence>
<dbReference type="InterPro" id="IPR000719">
    <property type="entry name" value="Prot_kinase_dom"/>
</dbReference>
<dbReference type="SMART" id="SM00220">
    <property type="entry name" value="S_TKc"/>
    <property type="match status" value="1"/>
</dbReference>
<dbReference type="GO" id="GO:0007165">
    <property type="term" value="P:signal transduction"/>
    <property type="evidence" value="ECO:0000318"/>
    <property type="project" value="GO_Central"/>
</dbReference>
<comment type="caution">
    <text evidence="8">The sequence shown here is derived from an EMBL/GenBank/DDBJ whole genome shotgun (WGS) entry which is preliminary data.</text>
</comment>
<dbReference type="Gene3D" id="1.10.510.10">
    <property type="entry name" value="Transferase(Phosphotransferase) domain 1"/>
    <property type="match status" value="1"/>
</dbReference>
<dbReference type="PANTHER" id="PTHR24056">
    <property type="entry name" value="CELL DIVISION PROTEIN KINASE"/>
    <property type="match status" value="1"/>
</dbReference>
<proteinExistence type="predicted"/>
<evidence type="ECO:0000313" key="9">
    <source>
        <dbReference type="Proteomes" id="UP000036987"/>
    </source>
</evidence>
<evidence type="ECO:0000256" key="1">
    <source>
        <dbReference type="ARBA" id="ARBA00022527"/>
    </source>
</evidence>
<dbReference type="GO" id="GO:0030332">
    <property type="term" value="F:cyclin binding"/>
    <property type="evidence" value="ECO:0000318"/>
    <property type="project" value="GO_Central"/>
</dbReference>
<dbReference type="InterPro" id="IPR011009">
    <property type="entry name" value="Kinase-like_dom_sf"/>
</dbReference>
<keyword evidence="2" id="KW-0808">Transferase</keyword>
<organism evidence="8 9">
    <name type="scientific">Zostera marina</name>
    <name type="common">Eelgrass</name>
    <dbReference type="NCBI Taxonomy" id="29655"/>
    <lineage>
        <taxon>Eukaryota</taxon>
        <taxon>Viridiplantae</taxon>
        <taxon>Streptophyta</taxon>
        <taxon>Embryophyta</taxon>
        <taxon>Tracheophyta</taxon>
        <taxon>Spermatophyta</taxon>
        <taxon>Magnoliopsida</taxon>
        <taxon>Liliopsida</taxon>
        <taxon>Zosteraceae</taxon>
        <taxon>Zostera</taxon>
    </lineage>
</organism>
<dbReference type="EMBL" id="LFYR01000158">
    <property type="protein sequence ID" value="KMZ75544.1"/>
    <property type="molecule type" value="Genomic_DNA"/>
</dbReference>
<name>A0A0K9Q2X4_ZOSMR</name>
<dbReference type="PANTHER" id="PTHR24056:SF254">
    <property type="entry name" value="CYCLIN-DEPENDENT KINASE 2"/>
    <property type="match status" value="1"/>
</dbReference>
<evidence type="ECO:0000256" key="2">
    <source>
        <dbReference type="ARBA" id="ARBA00022679"/>
    </source>
</evidence>
<evidence type="ECO:0000259" key="7">
    <source>
        <dbReference type="PROSITE" id="PS50011"/>
    </source>
</evidence>
<reference evidence="9" key="1">
    <citation type="journal article" date="2016" name="Nature">
        <title>The genome of the seagrass Zostera marina reveals angiosperm adaptation to the sea.</title>
        <authorList>
            <person name="Olsen J.L."/>
            <person name="Rouze P."/>
            <person name="Verhelst B."/>
            <person name="Lin Y.-C."/>
            <person name="Bayer T."/>
            <person name="Collen J."/>
            <person name="Dattolo E."/>
            <person name="De Paoli E."/>
            <person name="Dittami S."/>
            <person name="Maumus F."/>
            <person name="Michel G."/>
            <person name="Kersting A."/>
            <person name="Lauritano C."/>
            <person name="Lohaus R."/>
            <person name="Toepel M."/>
            <person name="Tonon T."/>
            <person name="Vanneste K."/>
            <person name="Amirebrahimi M."/>
            <person name="Brakel J."/>
            <person name="Bostroem C."/>
            <person name="Chovatia M."/>
            <person name="Grimwood J."/>
            <person name="Jenkins J.W."/>
            <person name="Jueterbock A."/>
            <person name="Mraz A."/>
            <person name="Stam W.T."/>
            <person name="Tice H."/>
            <person name="Bornberg-Bauer E."/>
            <person name="Green P.J."/>
            <person name="Pearson G.A."/>
            <person name="Procaccini G."/>
            <person name="Duarte C.M."/>
            <person name="Schmutz J."/>
            <person name="Reusch T.B.H."/>
            <person name="Van de Peer Y."/>
        </authorList>
    </citation>
    <scope>NUCLEOTIDE SEQUENCE [LARGE SCALE GENOMIC DNA]</scope>
    <source>
        <strain evidence="9">cv. Finnish</strain>
    </source>
</reference>
<keyword evidence="3" id="KW-0547">Nucleotide-binding</keyword>
<keyword evidence="9" id="KW-1185">Reference proteome</keyword>
<gene>
    <name evidence="8" type="ORF">ZOSMA_113G00310</name>
</gene>
<accession>A0A0K9Q2X4</accession>
<keyword evidence="5" id="KW-0067">ATP-binding</keyword>
<dbReference type="SUPFAM" id="SSF56112">
    <property type="entry name" value="Protein kinase-like (PK-like)"/>
    <property type="match status" value="1"/>
</dbReference>
<dbReference type="OrthoDB" id="63265at2759"/>
<dbReference type="InterPro" id="IPR050108">
    <property type="entry name" value="CDK"/>
</dbReference>
<evidence type="ECO:0000256" key="5">
    <source>
        <dbReference type="ARBA" id="ARBA00022840"/>
    </source>
</evidence>
<dbReference type="GO" id="GO:0000082">
    <property type="term" value="P:G1/S transition of mitotic cell cycle"/>
    <property type="evidence" value="ECO:0000318"/>
    <property type="project" value="GO_Central"/>
</dbReference>
<sequence>MVNEWLLNVKQLDGNAYFVFEYLQYNLKEAMTFHRTEILTFNSRPETAEKIRILLYQLCKAILYLHDNGIIHCALRPDNILVDMMIYRLKIADFNPGKTFNIIHNQREDTDKILGFKYIPPEILLGAPHSTQGDMWNVGLIFAELLRGHKLFDAHVKVTSKAEQLKIMFSIWGTPTEETWPRIGKIISKYNYRKHKPFKEIIPTAGTYGFDLLTKMLCYDPSRRISAKEALDHPYFNSINKSEFD</sequence>
<dbReference type="GO" id="GO:0004693">
    <property type="term" value="F:cyclin-dependent protein serine/threonine kinase activity"/>
    <property type="evidence" value="ECO:0000318"/>
    <property type="project" value="GO_Central"/>
</dbReference>
<evidence type="ECO:0000256" key="6">
    <source>
        <dbReference type="ARBA" id="ARBA00049280"/>
    </source>
</evidence>
<keyword evidence="1" id="KW-0723">Serine/threonine-protein kinase</keyword>
<comment type="catalytic activity">
    <reaction evidence="6">
        <text>[DNA-directed RNA polymerase] + ATP = phospho-[DNA-directed RNA polymerase] + ADP + H(+)</text>
        <dbReference type="Rhea" id="RHEA:10216"/>
        <dbReference type="Rhea" id="RHEA-COMP:11321"/>
        <dbReference type="Rhea" id="RHEA-COMP:11322"/>
        <dbReference type="ChEBI" id="CHEBI:15378"/>
        <dbReference type="ChEBI" id="CHEBI:30616"/>
        <dbReference type="ChEBI" id="CHEBI:43176"/>
        <dbReference type="ChEBI" id="CHEBI:68546"/>
        <dbReference type="ChEBI" id="CHEBI:456216"/>
        <dbReference type="EC" id="2.7.11.23"/>
    </reaction>
</comment>
<dbReference type="Pfam" id="PF00069">
    <property type="entry name" value="Pkinase"/>
    <property type="match status" value="1"/>
</dbReference>
<dbReference type="PROSITE" id="PS50011">
    <property type="entry name" value="PROTEIN_KINASE_DOM"/>
    <property type="match status" value="1"/>
</dbReference>
<dbReference type="GO" id="GO:0010389">
    <property type="term" value="P:regulation of G2/M transition of mitotic cell cycle"/>
    <property type="evidence" value="ECO:0000318"/>
    <property type="project" value="GO_Central"/>
</dbReference>
<dbReference type="GO" id="GO:0005737">
    <property type="term" value="C:cytoplasm"/>
    <property type="evidence" value="ECO:0000318"/>
    <property type="project" value="GO_Central"/>
</dbReference>
<dbReference type="GO" id="GO:0000307">
    <property type="term" value="C:cyclin-dependent protein kinase holoenzyme complex"/>
    <property type="evidence" value="ECO:0000318"/>
    <property type="project" value="GO_Central"/>
</dbReference>
<dbReference type="GO" id="GO:0005634">
    <property type="term" value="C:nucleus"/>
    <property type="evidence" value="ECO:0000318"/>
    <property type="project" value="GO_Central"/>
</dbReference>
<protein>
    <submittedName>
        <fullName evidence="8">Cyclin-dependent kinase B1-1</fullName>
    </submittedName>
</protein>
<keyword evidence="4 8" id="KW-0418">Kinase</keyword>
<dbReference type="GO" id="GO:0010468">
    <property type="term" value="P:regulation of gene expression"/>
    <property type="evidence" value="ECO:0000318"/>
    <property type="project" value="GO_Central"/>
</dbReference>